<evidence type="ECO:0000313" key="3">
    <source>
        <dbReference type="WBParaSite" id="ECPE_0001062301-mRNA-1"/>
    </source>
</evidence>
<dbReference type="EMBL" id="UZAN01049325">
    <property type="protein sequence ID" value="VDP87304.1"/>
    <property type="molecule type" value="Genomic_DNA"/>
</dbReference>
<dbReference type="Proteomes" id="UP000272942">
    <property type="component" value="Unassembled WGS sequence"/>
</dbReference>
<dbReference type="WBParaSite" id="ECPE_0001062301-mRNA-1">
    <property type="protein sequence ID" value="ECPE_0001062301-mRNA-1"/>
    <property type="gene ID" value="ECPE_0001062301"/>
</dbReference>
<name>A0A183AUF6_9TREM</name>
<sequence length="87" mass="9584">MTAVPIHVSDVLDNRFDVVVFVNDDIDTACAPDAVIHDALKSFSKVNPQLSHELAVVPFPAHPCGRLVSFRPIICPSPDDLPRFDFD</sequence>
<keyword evidence="2" id="KW-1185">Reference proteome</keyword>
<organism evidence="3">
    <name type="scientific">Echinostoma caproni</name>
    <dbReference type="NCBI Taxonomy" id="27848"/>
    <lineage>
        <taxon>Eukaryota</taxon>
        <taxon>Metazoa</taxon>
        <taxon>Spiralia</taxon>
        <taxon>Lophotrochozoa</taxon>
        <taxon>Platyhelminthes</taxon>
        <taxon>Trematoda</taxon>
        <taxon>Digenea</taxon>
        <taxon>Plagiorchiida</taxon>
        <taxon>Echinostomata</taxon>
        <taxon>Echinostomatoidea</taxon>
        <taxon>Echinostomatidae</taxon>
        <taxon>Echinostoma</taxon>
    </lineage>
</organism>
<reference evidence="1 2" key="2">
    <citation type="submission" date="2018-11" db="EMBL/GenBank/DDBJ databases">
        <authorList>
            <consortium name="Pathogen Informatics"/>
        </authorList>
    </citation>
    <scope>NUCLEOTIDE SEQUENCE [LARGE SCALE GENOMIC DNA]</scope>
    <source>
        <strain evidence="1 2">Egypt</strain>
    </source>
</reference>
<proteinExistence type="predicted"/>
<evidence type="ECO:0000313" key="1">
    <source>
        <dbReference type="EMBL" id="VDP87304.1"/>
    </source>
</evidence>
<accession>A0A183AUF6</accession>
<reference evidence="3" key="1">
    <citation type="submission" date="2016-06" db="UniProtKB">
        <authorList>
            <consortium name="WormBaseParasite"/>
        </authorList>
    </citation>
    <scope>IDENTIFICATION</scope>
</reference>
<evidence type="ECO:0000313" key="2">
    <source>
        <dbReference type="Proteomes" id="UP000272942"/>
    </source>
</evidence>
<dbReference type="AlphaFoldDB" id="A0A183AUF6"/>
<gene>
    <name evidence="1" type="ORF">ECPE_LOCUS10591</name>
</gene>
<protein>
    <submittedName>
        <fullName evidence="3">Transposase</fullName>
    </submittedName>
</protein>